<reference evidence="1" key="1">
    <citation type="submission" date="2020-03" db="EMBL/GenBank/DDBJ databases">
        <authorList>
            <person name="Weist P."/>
        </authorList>
    </citation>
    <scope>NUCLEOTIDE SEQUENCE</scope>
</reference>
<evidence type="ECO:0000313" key="2">
    <source>
        <dbReference type="Proteomes" id="UP001153269"/>
    </source>
</evidence>
<dbReference type="Proteomes" id="UP001153269">
    <property type="component" value="Unassembled WGS sequence"/>
</dbReference>
<name>A0A9N7VZP9_PLEPL</name>
<gene>
    <name evidence="1" type="ORF">PLEPLA_LOCUS47965</name>
</gene>
<organism evidence="1 2">
    <name type="scientific">Pleuronectes platessa</name>
    <name type="common">European plaice</name>
    <dbReference type="NCBI Taxonomy" id="8262"/>
    <lineage>
        <taxon>Eukaryota</taxon>
        <taxon>Metazoa</taxon>
        <taxon>Chordata</taxon>
        <taxon>Craniata</taxon>
        <taxon>Vertebrata</taxon>
        <taxon>Euteleostomi</taxon>
        <taxon>Actinopterygii</taxon>
        <taxon>Neopterygii</taxon>
        <taxon>Teleostei</taxon>
        <taxon>Neoteleostei</taxon>
        <taxon>Acanthomorphata</taxon>
        <taxon>Carangaria</taxon>
        <taxon>Pleuronectiformes</taxon>
        <taxon>Pleuronectoidei</taxon>
        <taxon>Pleuronectidae</taxon>
        <taxon>Pleuronectes</taxon>
    </lineage>
</organism>
<comment type="caution">
    <text evidence="1">The sequence shown here is derived from an EMBL/GenBank/DDBJ whole genome shotgun (WGS) entry which is preliminary data.</text>
</comment>
<accession>A0A9N7VZP9</accession>
<keyword evidence="2" id="KW-1185">Reference proteome</keyword>
<dbReference type="EMBL" id="CADEAL010004462">
    <property type="protein sequence ID" value="CAB1460128.1"/>
    <property type="molecule type" value="Genomic_DNA"/>
</dbReference>
<proteinExistence type="predicted"/>
<evidence type="ECO:0000313" key="1">
    <source>
        <dbReference type="EMBL" id="CAB1460128.1"/>
    </source>
</evidence>
<protein>
    <submittedName>
        <fullName evidence="1">Uncharacterized protein</fullName>
    </submittedName>
</protein>
<sequence length="156" mass="16553">MLANCSSPITPSQYLMAQLWPELDILIPARLKDTSADPLGVADPLLKTSALNPKEELKGLASYAAGRCPSALRKAGTGWRGPGTAVGGTDSGRVSVPSDHLSYSARWGNPPFARGDLRRCLIKYQTSSSNYIEGVERSSSNLKVGSSIPSLTLLHA</sequence>
<dbReference type="AlphaFoldDB" id="A0A9N7VZP9"/>